<evidence type="ECO:0000256" key="9">
    <source>
        <dbReference type="ARBA" id="ARBA00022777"/>
    </source>
</evidence>
<keyword evidence="4" id="KW-1003">Cell membrane</keyword>
<feature type="transmembrane region" description="Helical" evidence="14">
    <location>
        <begin position="442"/>
        <end position="462"/>
    </location>
</feature>
<comment type="caution">
    <text evidence="17">The sequence shown here is derived from an EMBL/GenBank/DDBJ whole genome shotgun (WGS) entry which is preliminary data.</text>
</comment>
<dbReference type="InterPro" id="IPR003594">
    <property type="entry name" value="HATPase_dom"/>
</dbReference>
<evidence type="ECO:0000256" key="12">
    <source>
        <dbReference type="ARBA" id="ARBA00023012"/>
    </source>
</evidence>
<keyword evidence="7 14" id="KW-0812">Transmembrane</keyword>
<evidence type="ECO:0000256" key="11">
    <source>
        <dbReference type="ARBA" id="ARBA00022989"/>
    </source>
</evidence>
<keyword evidence="5" id="KW-0597">Phosphoprotein</keyword>
<proteinExistence type="predicted"/>
<dbReference type="EC" id="2.7.13.3" evidence="3"/>
<dbReference type="SUPFAM" id="SSF47384">
    <property type="entry name" value="Homodimeric domain of signal transducing histidine kinase"/>
    <property type="match status" value="1"/>
</dbReference>
<keyword evidence="12" id="KW-0902">Two-component regulatory system</keyword>
<evidence type="ECO:0000259" key="16">
    <source>
        <dbReference type="PROSITE" id="PS50885"/>
    </source>
</evidence>
<dbReference type="Gene3D" id="1.10.287.130">
    <property type="match status" value="1"/>
</dbReference>
<evidence type="ECO:0000259" key="15">
    <source>
        <dbReference type="PROSITE" id="PS50109"/>
    </source>
</evidence>
<dbReference type="Pfam" id="PF02518">
    <property type="entry name" value="HATPase_c"/>
    <property type="match status" value="1"/>
</dbReference>
<dbReference type="SUPFAM" id="SSF55874">
    <property type="entry name" value="ATPase domain of HSP90 chaperone/DNA topoisomerase II/histidine kinase"/>
    <property type="match status" value="1"/>
</dbReference>
<sequence length="751" mass="84198">MDTKWNNTTETVEIEPVMPQRKGTGLRAAAAFLTFFMGVSLTLGSLCGAVGRRAIGSDYAEWWQNDWQETPVFRNRISNDLESFLAIGVGRTVDWYHPDYSVEDTVSGTGTIWFFADTPMASYETSSAEAQDTSPDSAYKHDLNTIYAIHAADGKKYSNLEEVTGYRIALDEYSKLPKGYNFLLIYEDGKVSIWKDGKKLPVYDSDNILDEDSLWNVPGYTNFKVGEEEAKVTIKMAVRQIPILYKGSNSYSYNSLYWIYRSLQNSHEAWRSLAISFCVGLVLLAAWFVLRKERYAADQAIAKVTFHIWTELRFLAVFLCLLCLTVPMLAAADGYLWWYPDDVSYTIMQTLRCFGTGLFNPGAALGLFWAVWFIRNDHHYHPAETRKSLYRTVSSAMRKKELTYPIQKRINRRIAIRNLATVLATLGSFALLYIYLETYDEIALLGICAVWLVLGLLSSILWGRRERALARDFGLLADHVAAVQSGELTTPLDLPADADLRETAERLNSIQSGLKAAVAEQTRSERMKVELISNVSHDLKTPLTSILSYSELLMQEPLEGAASDYAQIIQQKALRLKSMVQDVFEISKAASDQLPVKPEVLDFGKLLRQTLADMDGEIQKSGLTFKLDLPEQPVEITADGTRLYRVFQNLLQNALNYSLPGSRVYLSLKTTGKAAVASLRNTSRNELPEGVDFTARFVRGDESRTDGGTGLGLSVAKSFTEACGGTFRVETMADLFTAIVSFPVSMHKPKQ</sequence>
<dbReference type="PROSITE" id="PS50885">
    <property type="entry name" value="HAMP"/>
    <property type="match status" value="1"/>
</dbReference>
<dbReference type="PROSITE" id="PS50109">
    <property type="entry name" value="HIS_KIN"/>
    <property type="match status" value="1"/>
</dbReference>
<dbReference type="GO" id="GO:0005886">
    <property type="term" value="C:plasma membrane"/>
    <property type="evidence" value="ECO:0007669"/>
    <property type="project" value="UniProtKB-SubCell"/>
</dbReference>
<keyword evidence="9 17" id="KW-0418">Kinase</keyword>
<keyword evidence="13 14" id="KW-0472">Membrane</keyword>
<keyword evidence="18" id="KW-1185">Reference proteome</keyword>
<feature type="transmembrane region" description="Helical" evidence="14">
    <location>
        <begin position="311"/>
        <end position="338"/>
    </location>
</feature>
<dbReference type="RefSeq" id="WP_187015029.1">
    <property type="nucleotide sequence ID" value="NZ_JACOQI010000009.1"/>
</dbReference>
<evidence type="ECO:0000256" key="8">
    <source>
        <dbReference type="ARBA" id="ARBA00022741"/>
    </source>
</evidence>
<dbReference type="CDD" id="cd00082">
    <property type="entry name" value="HisKA"/>
    <property type="match status" value="1"/>
</dbReference>
<evidence type="ECO:0000256" key="6">
    <source>
        <dbReference type="ARBA" id="ARBA00022679"/>
    </source>
</evidence>
<gene>
    <name evidence="17" type="ORF">H8Z83_10805</name>
</gene>
<dbReference type="InterPro" id="IPR036097">
    <property type="entry name" value="HisK_dim/P_sf"/>
</dbReference>
<dbReference type="Proteomes" id="UP000620327">
    <property type="component" value="Unassembled WGS sequence"/>
</dbReference>
<feature type="transmembrane region" description="Helical" evidence="14">
    <location>
        <begin position="414"/>
        <end position="436"/>
    </location>
</feature>
<feature type="transmembrane region" description="Helical" evidence="14">
    <location>
        <begin position="28"/>
        <end position="51"/>
    </location>
</feature>
<dbReference type="GO" id="GO:0000155">
    <property type="term" value="F:phosphorelay sensor kinase activity"/>
    <property type="evidence" value="ECO:0007669"/>
    <property type="project" value="InterPro"/>
</dbReference>
<comment type="subcellular location">
    <subcellularLocation>
        <location evidence="2">Cell membrane</location>
        <topology evidence="2">Multi-pass membrane protein</topology>
    </subcellularLocation>
</comment>
<dbReference type="FunFam" id="1.10.287.130:FF:000001">
    <property type="entry name" value="Two-component sensor histidine kinase"/>
    <property type="match status" value="1"/>
</dbReference>
<dbReference type="PANTHER" id="PTHR45528">
    <property type="entry name" value="SENSOR HISTIDINE KINASE CPXA"/>
    <property type="match status" value="1"/>
</dbReference>
<organism evidence="17 18">
    <name type="scientific">Dysosmobacter segnis</name>
    <dbReference type="NCBI Taxonomy" id="2763042"/>
    <lineage>
        <taxon>Bacteria</taxon>
        <taxon>Bacillati</taxon>
        <taxon>Bacillota</taxon>
        <taxon>Clostridia</taxon>
        <taxon>Eubacteriales</taxon>
        <taxon>Oscillospiraceae</taxon>
        <taxon>Dysosmobacter</taxon>
    </lineage>
</organism>
<dbReference type="Gene3D" id="3.30.565.10">
    <property type="entry name" value="Histidine kinase-like ATPase, C-terminal domain"/>
    <property type="match status" value="1"/>
</dbReference>
<keyword evidence="10" id="KW-0067">ATP-binding</keyword>
<evidence type="ECO:0000313" key="17">
    <source>
        <dbReference type="EMBL" id="MBC5770802.1"/>
    </source>
</evidence>
<evidence type="ECO:0000256" key="1">
    <source>
        <dbReference type="ARBA" id="ARBA00000085"/>
    </source>
</evidence>
<evidence type="ECO:0000256" key="14">
    <source>
        <dbReference type="SAM" id="Phobius"/>
    </source>
</evidence>
<dbReference type="EMBL" id="JACOQI010000009">
    <property type="protein sequence ID" value="MBC5770802.1"/>
    <property type="molecule type" value="Genomic_DNA"/>
</dbReference>
<dbReference type="PANTHER" id="PTHR45528:SF1">
    <property type="entry name" value="SENSOR HISTIDINE KINASE CPXA"/>
    <property type="match status" value="1"/>
</dbReference>
<evidence type="ECO:0000256" key="10">
    <source>
        <dbReference type="ARBA" id="ARBA00022840"/>
    </source>
</evidence>
<evidence type="ECO:0000313" key="18">
    <source>
        <dbReference type="Proteomes" id="UP000620327"/>
    </source>
</evidence>
<evidence type="ECO:0000256" key="4">
    <source>
        <dbReference type="ARBA" id="ARBA00022475"/>
    </source>
</evidence>
<keyword evidence="6" id="KW-0808">Transferase</keyword>
<dbReference type="AlphaFoldDB" id="A0A923MHH3"/>
<protein>
    <recommendedName>
        <fullName evidence="3">histidine kinase</fullName>
        <ecNumber evidence="3">2.7.13.3</ecNumber>
    </recommendedName>
</protein>
<feature type="domain" description="Histidine kinase" evidence="15">
    <location>
        <begin position="534"/>
        <end position="746"/>
    </location>
</feature>
<keyword evidence="11 14" id="KW-1133">Transmembrane helix</keyword>
<dbReference type="InterPro" id="IPR003661">
    <property type="entry name" value="HisK_dim/P_dom"/>
</dbReference>
<dbReference type="InterPro" id="IPR005467">
    <property type="entry name" value="His_kinase_dom"/>
</dbReference>
<reference evidence="17" key="1">
    <citation type="submission" date="2020-08" db="EMBL/GenBank/DDBJ databases">
        <title>Genome public.</title>
        <authorList>
            <person name="Liu C."/>
            <person name="Sun Q."/>
        </authorList>
    </citation>
    <scope>NUCLEOTIDE SEQUENCE</scope>
    <source>
        <strain evidence="17">BX15</strain>
    </source>
</reference>
<evidence type="ECO:0000256" key="3">
    <source>
        <dbReference type="ARBA" id="ARBA00012438"/>
    </source>
</evidence>
<dbReference type="SMART" id="SM00387">
    <property type="entry name" value="HATPase_c"/>
    <property type="match status" value="1"/>
</dbReference>
<evidence type="ECO:0000256" key="2">
    <source>
        <dbReference type="ARBA" id="ARBA00004651"/>
    </source>
</evidence>
<evidence type="ECO:0000256" key="13">
    <source>
        <dbReference type="ARBA" id="ARBA00023136"/>
    </source>
</evidence>
<feature type="domain" description="HAMP" evidence="16">
    <location>
        <begin position="467"/>
        <end position="519"/>
    </location>
</feature>
<dbReference type="InterPro" id="IPR003660">
    <property type="entry name" value="HAMP_dom"/>
</dbReference>
<comment type="catalytic activity">
    <reaction evidence="1">
        <text>ATP + protein L-histidine = ADP + protein N-phospho-L-histidine.</text>
        <dbReference type="EC" id="2.7.13.3"/>
    </reaction>
</comment>
<keyword evidence="8" id="KW-0547">Nucleotide-binding</keyword>
<evidence type="ECO:0000256" key="7">
    <source>
        <dbReference type="ARBA" id="ARBA00022692"/>
    </source>
</evidence>
<accession>A0A923MHH3</accession>
<feature type="transmembrane region" description="Helical" evidence="14">
    <location>
        <begin position="358"/>
        <end position="374"/>
    </location>
</feature>
<dbReference type="GO" id="GO:0005524">
    <property type="term" value="F:ATP binding"/>
    <property type="evidence" value="ECO:0007669"/>
    <property type="project" value="UniProtKB-KW"/>
</dbReference>
<dbReference type="Pfam" id="PF00512">
    <property type="entry name" value="HisKA"/>
    <property type="match status" value="1"/>
</dbReference>
<name>A0A923MHH3_9FIRM</name>
<feature type="transmembrane region" description="Helical" evidence="14">
    <location>
        <begin position="269"/>
        <end position="290"/>
    </location>
</feature>
<dbReference type="InterPro" id="IPR050398">
    <property type="entry name" value="HssS/ArlS-like"/>
</dbReference>
<dbReference type="SMART" id="SM00388">
    <property type="entry name" value="HisKA"/>
    <property type="match status" value="1"/>
</dbReference>
<dbReference type="InterPro" id="IPR036890">
    <property type="entry name" value="HATPase_C_sf"/>
</dbReference>
<evidence type="ECO:0000256" key="5">
    <source>
        <dbReference type="ARBA" id="ARBA00022553"/>
    </source>
</evidence>